<accession>A0A834YF06</accession>
<dbReference type="EMBL" id="JABCRI010000021">
    <property type="protein sequence ID" value="KAF8380508.1"/>
    <property type="molecule type" value="Genomic_DNA"/>
</dbReference>
<gene>
    <name evidence="1" type="ORF">HHK36_027995</name>
</gene>
<reference evidence="1 2" key="1">
    <citation type="submission" date="2020-04" db="EMBL/GenBank/DDBJ databases">
        <title>Plant Genome Project.</title>
        <authorList>
            <person name="Zhang R.-G."/>
        </authorList>
    </citation>
    <scope>NUCLEOTIDE SEQUENCE [LARGE SCALE GENOMIC DNA]</scope>
    <source>
        <strain evidence="1">YNK0</strain>
        <tissue evidence="1">Leaf</tissue>
    </source>
</reference>
<sequence length="95" mass="11481">MAISLSQRADYLLEMLLPNTIYSRYAYTTSSYGALFAAYEEAWIWEEYINRYKMMTSSQSDLEANLFRHMKRRGYGEEYINRYTMMTRSVKHSWK</sequence>
<name>A0A834YF06_TETSI</name>
<keyword evidence="2" id="KW-1185">Reference proteome</keyword>
<protein>
    <submittedName>
        <fullName evidence="1">Uncharacterized protein</fullName>
    </submittedName>
</protein>
<evidence type="ECO:0000313" key="2">
    <source>
        <dbReference type="Proteomes" id="UP000655225"/>
    </source>
</evidence>
<dbReference type="Proteomes" id="UP000655225">
    <property type="component" value="Unassembled WGS sequence"/>
</dbReference>
<dbReference type="AlphaFoldDB" id="A0A834YF06"/>
<evidence type="ECO:0000313" key="1">
    <source>
        <dbReference type="EMBL" id="KAF8380508.1"/>
    </source>
</evidence>
<dbReference type="OrthoDB" id="271259at2759"/>
<proteinExistence type="predicted"/>
<organism evidence="1 2">
    <name type="scientific">Tetracentron sinense</name>
    <name type="common">Spur-leaf</name>
    <dbReference type="NCBI Taxonomy" id="13715"/>
    <lineage>
        <taxon>Eukaryota</taxon>
        <taxon>Viridiplantae</taxon>
        <taxon>Streptophyta</taxon>
        <taxon>Embryophyta</taxon>
        <taxon>Tracheophyta</taxon>
        <taxon>Spermatophyta</taxon>
        <taxon>Magnoliopsida</taxon>
        <taxon>Trochodendrales</taxon>
        <taxon>Trochodendraceae</taxon>
        <taxon>Tetracentron</taxon>
    </lineage>
</organism>
<comment type="caution">
    <text evidence="1">The sequence shown here is derived from an EMBL/GenBank/DDBJ whole genome shotgun (WGS) entry which is preliminary data.</text>
</comment>